<protein>
    <submittedName>
        <fullName evidence="1">Uncharacterized protein</fullName>
    </submittedName>
</protein>
<name>A0A820QJI0_9BILA</name>
<organism evidence="1 2">
    <name type="scientific">Adineta steineri</name>
    <dbReference type="NCBI Taxonomy" id="433720"/>
    <lineage>
        <taxon>Eukaryota</taxon>
        <taxon>Metazoa</taxon>
        <taxon>Spiralia</taxon>
        <taxon>Gnathifera</taxon>
        <taxon>Rotifera</taxon>
        <taxon>Eurotatoria</taxon>
        <taxon>Bdelloidea</taxon>
        <taxon>Adinetida</taxon>
        <taxon>Adinetidae</taxon>
        <taxon>Adineta</taxon>
    </lineage>
</organism>
<evidence type="ECO:0000313" key="1">
    <source>
        <dbReference type="EMBL" id="CAF4423844.1"/>
    </source>
</evidence>
<dbReference type="Proteomes" id="UP000663844">
    <property type="component" value="Unassembled WGS sequence"/>
</dbReference>
<feature type="non-terminal residue" evidence="1">
    <location>
        <position position="1"/>
    </location>
</feature>
<dbReference type="EMBL" id="CAJOAZ010029263">
    <property type="protein sequence ID" value="CAF4423844.1"/>
    <property type="molecule type" value="Genomic_DNA"/>
</dbReference>
<accession>A0A820QJI0</accession>
<gene>
    <name evidence="1" type="ORF">OXD698_LOCUS52808</name>
</gene>
<evidence type="ECO:0000313" key="2">
    <source>
        <dbReference type="Proteomes" id="UP000663844"/>
    </source>
</evidence>
<reference evidence="1" key="1">
    <citation type="submission" date="2021-02" db="EMBL/GenBank/DDBJ databases">
        <authorList>
            <person name="Nowell W R."/>
        </authorList>
    </citation>
    <scope>NUCLEOTIDE SEQUENCE</scope>
</reference>
<comment type="caution">
    <text evidence="1">The sequence shown here is derived from an EMBL/GenBank/DDBJ whole genome shotgun (WGS) entry which is preliminary data.</text>
</comment>
<proteinExistence type="predicted"/>
<dbReference type="AlphaFoldDB" id="A0A820QJI0"/>
<sequence>MEDLHTLQTRRAVSLPTFPKLEITKTTETRRIEVIFMKTLSRPLAPFTMYTISLSDDISVLILIE</sequence>